<dbReference type="RefSeq" id="WP_353541081.1">
    <property type="nucleotide sequence ID" value="NZ_BAABRN010000006.1"/>
</dbReference>
<evidence type="ECO:0000313" key="2">
    <source>
        <dbReference type="EMBL" id="GAA5501107.1"/>
    </source>
</evidence>
<keyword evidence="3" id="KW-1185">Reference proteome</keyword>
<feature type="signal peptide" evidence="1">
    <location>
        <begin position="1"/>
        <end position="21"/>
    </location>
</feature>
<organism evidence="2 3">
    <name type="scientific">Deinococcus xinjiangensis</name>
    <dbReference type="NCBI Taxonomy" id="457454"/>
    <lineage>
        <taxon>Bacteria</taxon>
        <taxon>Thermotogati</taxon>
        <taxon>Deinococcota</taxon>
        <taxon>Deinococci</taxon>
        <taxon>Deinococcales</taxon>
        <taxon>Deinococcaceae</taxon>
        <taxon>Deinococcus</taxon>
    </lineage>
</organism>
<gene>
    <name evidence="2" type="ORF">Dxin01_00838</name>
</gene>
<keyword evidence="1" id="KW-0732">Signal</keyword>
<dbReference type="Proteomes" id="UP001458946">
    <property type="component" value="Unassembled WGS sequence"/>
</dbReference>
<protein>
    <submittedName>
        <fullName evidence="2">Uncharacterized protein</fullName>
    </submittedName>
</protein>
<reference evidence="2 3" key="1">
    <citation type="submission" date="2024-02" db="EMBL/GenBank/DDBJ databases">
        <title>Deinococcus xinjiangensis NBRC 107630.</title>
        <authorList>
            <person name="Ichikawa N."/>
            <person name="Katano-Makiyama Y."/>
            <person name="Hidaka K."/>
        </authorList>
    </citation>
    <scope>NUCLEOTIDE SEQUENCE [LARGE SCALE GENOMIC DNA]</scope>
    <source>
        <strain evidence="2 3">NBRC 107630</strain>
    </source>
</reference>
<accession>A0ABP9V764</accession>
<evidence type="ECO:0000256" key="1">
    <source>
        <dbReference type="SAM" id="SignalP"/>
    </source>
</evidence>
<dbReference type="EMBL" id="BAABRN010000006">
    <property type="protein sequence ID" value="GAA5501107.1"/>
    <property type="molecule type" value="Genomic_DNA"/>
</dbReference>
<proteinExistence type="predicted"/>
<evidence type="ECO:0000313" key="3">
    <source>
        <dbReference type="Proteomes" id="UP001458946"/>
    </source>
</evidence>
<name>A0ABP9V764_9DEIO</name>
<comment type="caution">
    <text evidence="2">The sequence shown here is derived from an EMBL/GenBank/DDBJ whole genome shotgun (WGS) entry which is preliminary data.</text>
</comment>
<sequence length="42" mass="4450">MKMKSLLFALLTLLTLNQALAAPNSASNEPLQSEMALGSMTV</sequence>
<feature type="chain" id="PRO_5045196378" evidence="1">
    <location>
        <begin position="22"/>
        <end position="42"/>
    </location>
</feature>